<name>A0A0D2LGJ2_HYPSF</name>
<keyword evidence="2" id="KW-1185">Reference proteome</keyword>
<dbReference type="SUPFAM" id="SSF81383">
    <property type="entry name" value="F-box domain"/>
    <property type="match status" value="1"/>
</dbReference>
<organism evidence="1 2">
    <name type="scientific">Hypholoma sublateritium (strain FD-334 SS-4)</name>
    <dbReference type="NCBI Taxonomy" id="945553"/>
    <lineage>
        <taxon>Eukaryota</taxon>
        <taxon>Fungi</taxon>
        <taxon>Dikarya</taxon>
        <taxon>Basidiomycota</taxon>
        <taxon>Agaricomycotina</taxon>
        <taxon>Agaricomycetes</taxon>
        <taxon>Agaricomycetidae</taxon>
        <taxon>Agaricales</taxon>
        <taxon>Agaricineae</taxon>
        <taxon>Strophariaceae</taxon>
        <taxon>Hypholoma</taxon>
    </lineage>
</organism>
<dbReference type="EMBL" id="KN817526">
    <property type="protein sequence ID" value="KJA26737.1"/>
    <property type="molecule type" value="Genomic_DNA"/>
</dbReference>
<dbReference type="OrthoDB" id="2745898at2759"/>
<dbReference type="AlphaFoldDB" id="A0A0D2LGJ2"/>
<proteinExistence type="predicted"/>
<evidence type="ECO:0000313" key="2">
    <source>
        <dbReference type="Proteomes" id="UP000054270"/>
    </source>
</evidence>
<dbReference type="Proteomes" id="UP000054270">
    <property type="component" value="Unassembled WGS sequence"/>
</dbReference>
<dbReference type="InterPro" id="IPR036047">
    <property type="entry name" value="F-box-like_dom_sf"/>
</dbReference>
<sequence>MQSTARLTSRADAGRTRKVHDVPQELLAEIASHVEDTKSLKALALVSRAWLAPAQRYVFAVLTLLERAPPGRGAQDLLDLLKHAPYLAGYVTHLTVQEHLDDLDSRRKWESTLCELLPQFACLARFSLAWTSHTRWTWAHTPGAPKLTPELAEVLRATLHSPQLIHVEFTAAPLSWVQLLTPRVKSLALLNPFIDVGTGARRNTIDVATNKGPEDTGGPAVDALPFAHVQPTALLIDGLDWASCHEIGKAASCVLQAGLDVSRLRLRAHSGSAVAHTGIWIIRTSTRQLRGRYQPRDSPASARATH</sequence>
<gene>
    <name evidence="1" type="ORF">HYPSUDRAFT_1028700</name>
</gene>
<accession>A0A0D2LGJ2</accession>
<evidence type="ECO:0000313" key="1">
    <source>
        <dbReference type="EMBL" id="KJA26737.1"/>
    </source>
</evidence>
<dbReference type="STRING" id="945553.A0A0D2LGJ2"/>
<protein>
    <recommendedName>
        <fullName evidence="3">F-box domain-containing protein</fullName>
    </recommendedName>
</protein>
<evidence type="ECO:0008006" key="3">
    <source>
        <dbReference type="Google" id="ProtNLM"/>
    </source>
</evidence>
<reference evidence="2" key="1">
    <citation type="submission" date="2014-04" db="EMBL/GenBank/DDBJ databases">
        <title>Evolutionary Origins and Diversification of the Mycorrhizal Mutualists.</title>
        <authorList>
            <consortium name="DOE Joint Genome Institute"/>
            <consortium name="Mycorrhizal Genomics Consortium"/>
            <person name="Kohler A."/>
            <person name="Kuo A."/>
            <person name="Nagy L.G."/>
            <person name="Floudas D."/>
            <person name="Copeland A."/>
            <person name="Barry K.W."/>
            <person name="Cichocki N."/>
            <person name="Veneault-Fourrey C."/>
            <person name="LaButti K."/>
            <person name="Lindquist E.A."/>
            <person name="Lipzen A."/>
            <person name="Lundell T."/>
            <person name="Morin E."/>
            <person name="Murat C."/>
            <person name="Riley R."/>
            <person name="Ohm R."/>
            <person name="Sun H."/>
            <person name="Tunlid A."/>
            <person name="Henrissat B."/>
            <person name="Grigoriev I.V."/>
            <person name="Hibbett D.S."/>
            <person name="Martin F."/>
        </authorList>
    </citation>
    <scope>NUCLEOTIDE SEQUENCE [LARGE SCALE GENOMIC DNA]</scope>
    <source>
        <strain evidence="2">FD-334 SS-4</strain>
    </source>
</reference>